<evidence type="ECO:0000256" key="1">
    <source>
        <dbReference type="ARBA" id="ARBA00002291"/>
    </source>
</evidence>
<comment type="subunit">
    <text evidence="2">Homodimer.</text>
</comment>
<dbReference type="InterPro" id="IPR036271">
    <property type="entry name" value="Tet_transcr_reg_TetR-rel_C_sf"/>
</dbReference>
<keyword evidence="6 9" id="KW-0238">DNA-binding</keyword>
<dbReference type="PANTHER" id="PTHR43479">
    <property type="entry name" value="ACREF/ENVCD OPERON REPRESSOR-RELATED"/>
    <property type="match status" value="1"/>
</dbReference>
<evidence type="ECO:0000256" key="8">
    <source>
        <dbReference type="ARBA" id="ARBA00030200"/>
    </source>
</evidence>
<keyword evidence="4" id="KW-0678">Repressor</keyword>
<evidence type="ECO:0000256" key="7">
    <source>
        <dbReference type="ARBA" id="ARBA00023163"/>
    </source>
</evidence>
<comment type="caution">
    <text evidence="11">The sequence shown here is derived from an EMBL/GenBank/DDBJ whole genome shotgun (WGS) entry which is preliminary data.</text>
</comment>
<keyword evidence="7" id="KW-0804">Transcription</keyword>
<proteinExistence type="predicted"/>
<evidence type="ECO:0000256" key="2">
    <source>
        <dbReference type="ARBA" id="ARBA00011738"/>
    </source>
</evidence>
<evidence type="ECO:0000256" key="6">
    <source>
        <dbReference type="ARBA" id="ARBA00023125"/>
    </source>
</evidence>
<sequence length="198" mass="23547">MGRKSIKDIRKQEIIKVFYKVSRKIGYANTSIAKVAKVMNINPSLIIHYFASKEDLKDALIDYLLERYLLIFKIDHEKDYGLAELHEIIDRLFSKKWNRLFDDSLFYGFYAESFRDKKIRQKYVTILDSLRSTLTIVLTKLNERQLLQLADPSHTADLIFIFLDGAYFYLSLIDDKTIAEKRLNQYKEEIYDLLRLTR</sequence>
<dbReference type="Pfam" id="PF00440">
    <property type="entry name" value="TetR_N"/>
    <property type="match status" value="1"/>
</dbReference>
<evidence type="ECO:0000313" key="12">
    <source>
        <dbReference type="Proteomes" id="UP001501411"/>
    </source>
</evidence>
<keyword evidence="12" id="KW-1185">Reference proteome</keyword>
<keyword evidence="5" id="KW-0805">Transcription regulation</keyword>
<dbReference type="RefSeq" id="WP_345231305.1">
    <property type="nucleotide sequence ID" value="NZ_BAABIQ010000008.1"/>
</dbReference>
<reference evidence="12" key="1">
    <citation type="journal article" date="2019" name="Int. J. Syst. Evol. Microbiol.">
        <title>The Global Catalogue of Microorganisms (GCM) 10K type strain sequencing project: providing services to taxonomists for standard genome sequencing and annotation.</title>
        <authorList>
            <consortium name="The Broad Institute Genomics Platform"/>
            <consortium name="The Broad Institute Genome Sequencing Center for Infectious Disease"/>
            <person name="Wu L."/>
            <person name="Ma J."/>
        </authorList>
    </citation>
    <scope>NUCLEOTIDE SEQUENCE [LARGE SCALE GENOMIC DNA]</scope>
    <source>
        <strain evidence="12">JCM 18200</strain>
    </source>
</reference>
<dbReference type="InterPro" id="IPR050624">
    <property type="entry name" value="HTH-type_Tx_Regulator"/>
</dbReference>
<dbReference type="InterPro" id="IPR009057">
    <property type="entry name" value="Homeodomain-like_sf"/>
</dbReference>
<feature type="domain" description="HTH tetR-type" evidence="10">
    <location>
        <begin position="8"/>
        <end position="68"/>
    </location>
</feature>
<organism evidence="11 12">
    <name type="scientific">Olivibacter ginsenosidimutans</name>
    <dbReference type="NCBI Taxonomy" id="1176537"/>
    <lineage>
        <taxon>Bacteria</taxon>
        <taxon>Pseudomonadati</taxon>
        <taxon>Bacteroidota</taxon>
        <taxon>Sphingobacteriia</taxon>
        <taxon>Sphingobacteriales</taxon>
        <taxon>Sphingobacteriaceae</taxon>
        <taxon>Olivibacter</taxon>
    </lineage>
</organism>
<dbReference type="Pfam" id="PF18665">
    <property type="entry name" value="TetR_C_37"/>
    <property type="match status" value="1"/>
</dbReference>
<dbReference type="PANTHER" id="PTHR43479:SF11">
    <property type="entry name" value="ACREF_ENVCD OPERON REPRESSOR-RELATED"/>
    <property type="match status" value="1"/>
</dbReference>
<dbReference type="SUPFAM" id="SSF46689">
    <property type="entry name" value="Homeodomain-like"/>
    <property type="match status" value="1"/>
</dbReference>
<gene>
    <name evidence="11" type="ORF">GCM10023231_16760</name>
</gene>
<accession>A0ABP9B1Q2</accession>
<evidence type="ECO:0000256" key="4">
    <source>
        <dbReference type="ARBA" id="ARBA00022491"/>
    </source>
</evidence>
<feature type="DNA-binding region" description="H-T-H motif" evidence="9">
    <location>
        <begin position="31"/>
        <end position="50"/>
    </location>
</feature>
<evidence type="ECO:0000256" key="3">
    <source>
        <dbReference type="ARBA" id="ARBA00014341"/>
    </source>
</evidence>
<dbReference type="SUPFAM" id="SSF48498">
    <property type="entry name" value="Tetracyclin repressor-like, C-terminal domain"/>
    <property type="match status" value="1"/>
</dbReference>
<dbReference type="EMBL" id="BAABIQ010000008">
    <property type="protein sequence ID" value="GAA4789113.1"/>
    <property type="molecule type" value="Genomic_DNA"/>
</dbReference>
<evidence type="ECO:0000256" key="5">
    <source>
        <dbReference type="ARBA" id="ARBA00023015"/>
    </source>
</evidence>
<dbReference type="Proteomes" id="UP001501411">
    <property type="component" value="Unassembled WGS sequence"/>
</dbReference>
<dbReference type="PROSITE" id="PS50977">
    <property type="entry name" value="HTH_TETR_2"/>
    <property type="match status" value="1"/>
</dbReference>
<comment type="function">
    <text evidence="1">Represses transcription of the icaADBC operon necessary for biofilm production.</text>
</comment>
<evidence type="ECO:0000259" key="10">
    <source>
        <dbReference type="PROSITE" id="PS50977"/>
    </source>
</evidence>
<dbReference type="InterPro" id="IPR001647">
    <property type="entry name" value="HTH_TetR"/>
</dbReference>
<dbReference type="Gene3D" id="1.10.357.10">
    <property type="entry name" value="Tetracycline Repressor, domain 2"/>
    <property type="match status" value="1"/>
</dbReference>
<evidence type="ECO:0000313" key="11">
    <source>
        <dbReference type="EMBL" id="GAA4789113.1"/>
    </source>
</evidence>
<evidence type="ECO:0000256" key="9">
    <source>
        <dbReference type="PROSITE-ProRule" id="PRU00335"/>
    </source>
</evidence>
<dbReference type="InterPro" id="IPR041646">
    <property type="entry name" value="IcaR_C"/>
</dbReference>
<name>A0ABP9B1Q2_9SPHI</name>
<protein>
    <recommendedName>
        <fullName evidence="3">Biofilm operon icaADBC HTH-type negative transcriptional regulator IcaR</fullName>
    </recommendedName>
    <alternativeName>
        <fullName evidence="8">Intercellular adhesion protein R</fullName>
    </alternativeName>
</protein>